<dbReference type="EMBL" id="DQWQ01000099">
    <property type="protein sequence ID" value="HDD35615.1"/>
    <property type="molecule type" value="Genomic_DNA"/>
</dbReference>
<accession>A0A7V0NEH6</accession>
<protein>
    <submittedName>
        <fullName evidence="2">Amylo-alpha-1,6-glucosidase</fullName>
    </submittedName>
</protein>
<dbReference type="AlphaFoldDB" id="A0A7V0NEH6"/>
<dbReference type="InterPro" id="IPR032856">
    <property type="entry name" value="GDE_N_bis"/>
</dbReference>
<comment type="caution">
    <text evidence="2">The sequence shown here is derived from an EMBL/GenBank/DDBJ whole genome shotgun (WGS) entry which is preliminary data.</text>
</comment>
<dbReference type="Pfam" id="PF14742">
    <property type="entry name" value="GDE_N_bis"/>
    <property type="match status" value="1"/>
</dbReference>
<evidence type="ECO:0000259" key="1">
    <source>
        <dbReference type="Pfam" id="PF14742"/>
    </source>
</evidence>
<name>A0A7V0NEH6_DESA2</name>
<feature type="domain" description="Putative glycogen debranching enzyme N-terminal" evidence="1">
    <location>
        <begin position="23"/>
        <end position="154"/>
    </location>
</feature>
<proteinExistence type="predicted"/>
<evidence type="ECO:0000313" key="2">
    <source>
        <dbReference type="EMBL" id="HDD35615.1"/>
    </source>
</evidence>
<gene>
    <name evidence="2" type="ORF">ENF30_02315</name>
</gene>
<sequence>MTVDPYKYYILARTGEIKHHLILKQGETFALFDHCGDIEQIGLGEEGIYHKGMRFVSRLNFLLCETKPFFLSSGVREDNILLTVDLTNPDIILDENLFIPKGSIHIFRSKFLFEGSYYECMNVQNFAPFRVNLSISIVFDADFADIFEVRGVKR</sequence>
<feature type="non-terminal residue" evidence="2">
    <location>
        <position position="154"/>
    </location>
</feature>
<reference evidence="2" key="1">
    <citation type="journal article" date="2020" name="mSystems">
        <title>Genome- and Community-Level Interaction Insights into Carbon Utilization and Element Cycling Functions of Hydrothermarchaeota in Hydrothermal Sediment.</title>
        <authorList>
            <person name="Zhou Z."/>
            <person name="Liu Y."/>
            <person name="Xu W."/>
            <person name="Pan J."/>
            <person name="Luo Z.H."/>
            <person name="Li M."/>
        </authorList>
    </citation>
    <scope>NUCLEOTIDE SEQUENCE [LARGE SCALE GENOMIC DNA]</scope>
    <source>
        <strain evidence="2">HyVt-113</strain>
    </source>
</reference>
<organism evidence="2">
    <name type="scientific">Desulfofervidus auxilii</name>
    <dbReference type="NCBI Taxonomy" id="1621989"/>
    <lineage>
        <taxon>Bacteria</taxon>
        <taxon>Pseudomonadati</taxon>
        <taxon>Thermodesulfobacteriota</taxon>
        <taxon>Candidatus Desulfofervidia</taxon>
        <taxon>Candidatus Desulfofervidales</taxon>
        <taxon>Candidatus Desulfofervidaceae</taxon>
        <taxon>Candidatus Desulfofervidus</taxon>
    </lineage>
</organism>
<dbReference type="Proteomes" id="UP000885706">
    <property type="component" value="Unassembled WGS sequence"/>
</dbReference>